<evidence type="ECO:0000256" key="1">
    <source>
        <dbReference type="ARBA" id="ARBA00000085"/>
    </source>
</evidence>
<keyword evidence="14" id="KW-1185">Reference proteome</keyword>
<gene>
    <name evidence="13" type="primary">liaS_2</name>
    <name evidence="13" type="ORF">BN988_01301</name>
</gene>
<dbReference type="InterPro" id="IPR036890">
    <property type="entry name" value="HATPase_C_sf"/>
</dbReference>
<protein>
    <recommendedName>
        <fullName evidence="2">histidine kinase</fullName>
        <ecNumber evidence="2">2.7.13.3</ecNumber>
    </recommendedName>
</protein>
<dbReference type="CDD" id="cd16917">
    <property type="entry name" value="HATPase_UhpB-NarQ-NarX-like"/>
    <property type="match status" value="1"/>
</dbReference>
<evidence type="ECO:0000256" key="9">
    <source>
        <dbReference type="SAM" id="Coils"/>
    </source>
</evidence>
<dbReference type="EC" id="2.7.13.3" evidence="2"/>
<dbReference type="GO" id="GO:0000155">
    <property type="term" value="F:phosphorelay sensor kinase activity"/>
    <property type="evidence" value="ECO:0007669"/>
    <property type="project" value="InterPro"/>
</dbReference>
<dbReference type="AlphaFoldDB" id="W9AAQ6"/>
<reference evidence="13" key="2">
    <citation type="submission" date="2014-03" db="EMBL/GenBank/DDBJ databases">
        <authorList>
            <person name="Urmite Genomes"/>
        </authorList>
    </citation>
    <scope>NUCLEOTIDE SEQUENCE</scope>
    <source>
        <strain evidence="13">S1</strain>
    </source>
</reference>
<evidence type="ECO:0000256" key="3">
    <source>
        <dbReference type="ARBA" id="ARBA00022553"/>
    </source>
</evidence>
<dbReference type="SUPFAM" id="SSF55874">
    <property type="entry name" value="ATPase domain of HSP90 chaperone/DNA topoisomerase II/histidine kinase"/>
    <property type="match status" value="1"/>
</dbReference>
<dbReference type="InterPro" id="IPR003594">
    <property type="entry name" value="HATPase_dom"/>
</dbReference>
<feature type="transmembrane region" description="Helical" evidence="10">
    <location>
        <begin position="12"/>
        <end position="43"/>
    </location>
</feature>
<evidence type="ECO:0000259" key="11">
    <source>
        <dbReference type="Pfam" id="PF02518"/>
    </source>
</evidence>
<evidence type="ECO:0000256" key="7">
    <source>
        <dbReference type="ARBA" id="ARBA00022840"/>
    </source>
</evidence>
<feature type="domain" description="Signal transduction histidine kinase subgroup 3 dimerisation and phosphoacceptor" evidence="12">
    <location>
        <begin position="175"/>
        <end position="232"/>
    </location>
</feature>
<feature type="coiled-coil region" evidence="9">
    <location>
        <begin position="143"/>
        <end position="170"/>
    </location>
</feature>
<comment type="catalytic activity">
    <reaction evidence="1">
        <text>ATP + protein L-histidine = ADP + protein N-phospho-L-histidine.</text>
        <dbReference type="EC" id="2.7.13.3"/>
    </reaction>
</comment>
<feature type="transmembrane region" description="Helical" evidence="10">
    <location>
        <begin position="50"/>
        <end position="66"/>
    </location>
</feature>
<keyword evidence="8" id="KW-0902">Two-component regulatory system</keyword>
<feature type="transmembrane region" description="Helical" evidence="10">
    <location>
        <begin position="118"/>
        <end position="140"/>
    </location>
</feature>
<dbReference type="Proteomes" id="UP000028863">
    <property type="component" value="Unassembled WGS sequence"/>
</dbReference>
<dbReference type="GO" id="GO:0046983">
    <property type="term" value="F:protein dimerization activity"/>
    <property type="evidence" value="ECO:0007669"/>
    <property type="project" value="InterPro"/>
</dbReference>
<dbReference type="GO" id="GO:0005524">
    <property type="term" value="F:ATP binding"/>
    <property type="evidence" value="ECO:0007669"/>
    <property type="project" value="UniProtKB-KW"/>
</dbReference>
<dbReference type="PANTHER" id="PTHR24421">
    <property type="entry name" value="NITRATE/NITRITE SENSOR PROTEIN NARX-RELATED"/>
    <property type="match status" value="1"/>
</dbReference>
<accession>W9AAQ6</accession>
<dbReference type="GO" id="GO:0016020">
    <property type="term" value="C:membrane"/>
    <property type="evidence" value="ECO:0007669"/>
    <property type="project" value="InterPro"/>
</dbReference>
<feature type="transmembrane region" description="Helical" evidence="10">
    <location>
        <begin position="72"/>
        <end position="88"/>
    </location>
</feature>
<keyword evidence="3" id="KW-0597">Phosphoprotein</keyword>
<evidence type="ECO:0000256" key="8">
    <source>
        <dbReference type="ARBA" id="ARBA00023012"/>
    </source>
</evidence>
<keyword evidence="4" id="KW-0808">Transferase</keyword>
<keyword evidence="10" id="KW-1133">Transmembrane helix</keyword>
<dbReference type="Pfam" id="PF02518">
    <property type="entry name" value="HATPase_c"/>
    <property type="match status" value="1"/>
</dbReference>
<evidence type="ECO:0000256" key="5">
    <source>
        <dbReference type="ARBA" id="ARBA00022741"/>
    </source>
</evidence>
<organism evidence="13 14">
    <name type="scientific">Oceanobacillus picturae</name>
    <dbReference type="NCBI Taxonomy" id="171693"/>
    <lineage>
        <taxon>Bacteria</taxon>
        <taxon>Bacillati</taxon>
        <taxon>Bacillota</taxon>
        <taxon>Bacilli</taxon>
        <taxon>Bacillales</taxon>
        <taxon>Bacillaceae</taxon>
        <taxon>Oceanobacillus</taxon>
    </lineage>
</organism>
<evidence type="ECO:0000256" key="10">
    <source>
        <dbReference type="SAM" id="Phobius"/>
    </source>
</evidence>
<proteinExistence type="predicted"/>
<evidence type="ECO:0000313" key="13">
    <source>
        <dbReference type="EMBL" id="CDO02824.1"/>
    </source>
</evidence>
<dbReference type="PANTHER" id="PTHR24421:SF10">
    <property type="entry name" value="NITRATE_NITRITE SENSOR PROTEIN NARQ"/>
    <property type="match status" value="1"/>
</dbReference>
<dbReference type="Gene3D" id="1.20.5.1930">
    <property type="match status" value="1"/>
</dbReference>
<comment type="caution">
    <text evidence="13">The sequence shown here is derived from an EMBL/GenBank/DDBJ whole genome shotgun (WGS) entry which is preliminary data.</text>
</comment>
<reference evidence="13" key="1">
    <citation type="submission" date="2014-03" db="EMBL/GenBank/DDBJ databases">
        <title>Draft genome sequencing of Oceanobacillus picturae strain S1 isolated from human gut.</title>
        <authorList>
            <person name="Croce O."/>
            <person name="Lagier J.C."/>
            <person name="Raoult D."/>
        </authorList>
    </citation>
    <scope>NUCLEOTIDE SEQUENCE [LARGE SCALE GENOMIC DNA]</scope>
    <source>
        <strain evidence="13">S1</strain>
    </source>
</reference>
<sequence>MRLFWLRLSILSIIWVCMITLGSNLLSISILFFATSLAVYFFLTMGKFPITLNIFLFGIGMVHFLVAAQDDVFWTMALFYFYSLDGIYRILKPRSWIVLTVGLLLSLLSLTLHEHDQLTVKAILVLLALYILAARISMIVTQREEMRQLYDQLRGEYRKVKRLNLAAERDARLEERTKIARDIHDSVGHRLTALIMKLEMLSIQRKTEDYTELKRMASESLEETRQAVRALNIEENEGIATVVHLIRKLEAESHIMVQFTVKQGVLSASLSNDKSVALYRVIQEALTNAMRHAQTREVRVTLGKSATGAIAFEIENSLHKATSFKEGFGISMMRKRVGELGGSLEVIQTNNKFVVSGMIPSEG</sequence>
<evidence type="ECO:0000259" key="12">
    <source>
        <dbReference type="Pfam" id="PF07730"/>
    </source>
</evidence>
<keyword evidence="10" id="KW-0812">Transmembrane</keyword>
<keyword evidence="6 13" id="KW-0418">Kinase</keyword>
<keyword evidence="7" id="KW-0067">ATP-binding</keyword>
<name>W9AAQ6_9BACI</name>
<keyword evidence="10" id="KW-0472">Membrane</keyword>
<dbReference type="eggNOG" id="COG4585">
    <property type="taxonomic scope" value="Bacteria"/>
</dbReference>
<dbReference type="EMBL" id="CCAX010000001">
    <property type="protein sequence ID" value="CDO02824.1"/>
    <property type="molecule type" value="Genomic_DNA"/>
</dbReference>
<feature type="transmembrane region" description="Helical" evidence="10">
    <location>
        <begin position="95"/>
        <end position="112"/>
    </location>
</feature>
<dbReference type="Pfam" id="PF07730">
    <property type="entry name" value="HisKA_3"/>
    <property type="match status" value="1"/>
</dbReference>
<evidence type="ECO:0000256" key="4">
    <source>
        <dbReference type="ARBA" id="ARBA00022679"/>
    </source>
</evidence>
<dbReference type="Gene3D" id="3.30.565.10">
    <property type="entry name" value="Histidine kinase-like ATPase, C-terminal domain"/>
    <property type="match status" value="1"/>
</dbReference>
<dbReference type="STRING" id="171693.BN988_01301"/>
<evidence type="ECO:0000256" key="2">
    <source>
        <dbReference type="ARBA" id="ARBA00012438"/>
    </source>
</evidence>
<evidence type="ECO:0000256" key="6">
    <source>
        <dbReference type="ARBA" id="ARBA00022777"/>
    </source>
</evidence>
<dbReference type="OrthoDB" id="199946at2"/>
<keyword evidence="9" id="KW-0175">Coiled coil</keyword>
<dbReference type="InterPro" id="IPR050482">
    <property type="entry name" value="Sensor_HK_TwoCompSys"/>
</dbReference>
<evidence type="ECO:0000313" key="14">
    <source>
        <dbReference type="Proteomes" id="UP000028863"/>
    </source>
</evidence>
<dbReference type="InterPro" id="IPR011712">
    <property type="entry name" value="Sig_transdc_His_kin_sub3_dim/P"/>
</dbReference>
<keyword evidence="5" id="KW-0547">Nucleotide-binding</keyword>
<feature type="domain" description="Histidine kinase/HSP90-like ATPase" evidence="11">
    <location>
        <begin position="275"/>
        <end position="349"/>
    </location>
</feature>